<dbReference type="EMBL" id="JBHSAS010000033">
    <property type="protein sequence ID" value="MFC4029598.1"/>
    <property type="molecule type" value="Genomic_DNA"/>
</dbReference>
<proteinExistence type="predicted"/>
<name>A0ABV8HC10_9FLAO</name>
<evidence type="ECO:0000313" key="1">
    <source>
        <dbReference type="EMBL" id="MFC4029598.1"/>
    </source>
</evidence>
<reference evidence="2" key="1">
    <citation type="journal article" date="2019" name="Int. J. Syst. Evol. Microbiol.">
        <title>The Global Catalogue of Microorganisms (GCM) 10K type strain sequencing project: providing services to taxonomists for standard genome sequencing and annotation.</title>
        <authorList>
            <consortium name="The Broad Institute Genomics Platform"/>
            <consortium name="The Broad Institute Genome Sequencing Center for Infectious Disease"/>
            <person name="Wu L."/>
            <person name="Ma J."/>
        </authorList>
    </citation>
    <scope>NUCLEOTIDE SEQUENCE [LARGE SCALE GENOMIC DNA]</scope>
    <source>
        <strain evidence="2">CECT 9128</strain>
    </source>
</reference>
<comment type="caution">
    <text evidence="1">The sequence shown here is derived from an EMBL/GenBank/DDBJ whole genome shotgun (WGS) entry which is preliminary data.</text>
</comment>
<protein>
    <submittedName>
        <fullName evidence="1">Uncharacterized protein</fullName>
    </submittedName>
</protein>
<gene>
    <name evidence="1" type="ORF">ACFOS1_19430</name>
</gene>
<organism evidence="1 2">
    <name type="scientific">Zunongwangia endophytica</name>
    <dbReference type="NCBI Taxonomy" id="1808945"/>
    <lineage>
        <taxon>Bacteria</taxon>
        <taxon>Pseudomonadati</taxon>
        <taxon>Bacteroidota</taxon>
        <taxon>Flavobacteriia</taxon>
        <taxon>Flavobacteriales</taxon>
        <taxon>Flavobacteriaceae</taxon>
        <taxon>Zunongwangia</taxon>
    </lineage>
</organism>
<accession>A0ABV8HC10</accession>
<dbReference type="Proteomes" id="UP001595793">
    <property type="component" value="Unassembled WGS sequence"/>
</dbReference>
<evidence type="ECO:0000313" key="2">
    <source>
        <dbReference type="Proteomes" id="UP001595793"/>
    </source>
</evidence>
<sequence>MRQFQILNTTGTLYREQLLHLRTIMDESRFQEELFIPGGLFKKSIP</sequence>
<keyword evidence="2" id="KW-1185">Reference proteome</keyword>
<dbReference type="RefSeq" id="WP_290230771.1">
    <property type="nucleotide sequence ID" value="NZ_JAUFPZ010000002.1"/>
</dbReference>